<keyword evidence="3" id="KW-1185">Reference proteome</keyword>
<dbReference type="EMBL" id="JAPJZH010000001">
    <property type="protein sequence ID" value="MDA4844295.1"/>
    <property type="molecule type" value="Genomic_DNA"/>
</dbReference>
<accession>A0ABT4VHX2</accession>
<feature type="transmembrane region" description="Helical" evidence="1">
    <location>
        <begin position="71"/>
        <end position="94"/>
    </location>
</feature>
<feature type="transmembrane region" description="Helical" evidence="1">
    <location>
        <begin position="45"/>
        <end position="65"/>
    </location>
</feature>
<proteinExistence type="predicted"/>
<name>A0ABT4VHX2_9HYPH</name>
<dbReference type="RefSeq" id="WP_271087815.1">
    <property type="nucleotide sequence ID" value="NZ_JAPJZH010000001.1"/>
</dbReference>
<comment type="caution">
    <text evidence="2">The sequence shown here is derived from an EMBL/GenBank/DDBJ whole genome shotgun (WGS) entry which is preliminary data.</text>
</comment>
<feature type="transmembrane region" description="Helical" evidence="1">
    <location>
        <begin position="115"/>
        <end position="137"/>
    </location>
</feature>
<organism evidence="2 3">
    <name type="scientific">Hoeflea poritis</name>
    <dbReference type="NCBI Taxonomy" id="2993659"/>
    <lineage>
        <taxon>Bacteria</taxon>
        <taxon>Pseudomonadati</taxon>
        <taxon>Pseudomonadota</taxon>
        <taxon>Alphaproteobacteria</taxon>
        <taxon>Hyphomicrobiales</taxon>
        <taxon>Rhizobiaceae</taxon>
        <taxon>Hoeflea</taxon>
    </lineage>
</organism>
<evidence type="ECO:0000313" key="2">
    <source>
        <dbReference type="EMBL" id="MDA4844295.1"/>
    </source>
</evidence>
<evidence type="ECO:0000256" key="1">
    <source>
        <dbReference type="SAM" id="Phobius"/>
    </source>
</evidence>
<feature type="transmembrane region" description="Helical" evidence="1">
    <location>
        <begin position="222"/>
        <end position="250"/>
    </location>
</feature>
<keyword evidence="1" id="KW-0812">Transmembrane</keyword>
<dbReference type="InterPro" id="IPR018692">
    <property type="entry name" value="DUF2189"/>
</dbReference>
<sequence length="268" mass="28811">MANTHVAAGSDGNIAYPQIRRISNADVMDALRKGLDDFREKPSHYVFLCLIYPIVGVVLLTWTSGGNALQLVYPLMAGFALLGPIAAIGLYEISRRREQGLDTSWKHALDVTRSPAIPAILAVGALLVVLFVMWMYAAQAIYQSLYGQAAPDSIWAFVGNVLSTRQGWTLIIVGNAVGFVFALVVLCTTVIAFPLMLDRDVGGLSAIETSVRAVAANPMQMALWGLIVATALMVGSIPLLVGLAIVMPVLGHATWHLYRKVVVPPADK</sequence>
<gene>
    <name evidence="2" type="ORF">OOZ53_02990</name>
</gene>
<evidence type="ECO:0000313" key="3">
    <source>
        <dbReference type="Proteomes" id="UP001148313"/>
    </source>
</evidence>
<reference evidence="2" key="1">
    <citation type="submission" date="2022-11" db="EMBL/GenBank/DDBJ databases">
        <title>Hoeflea poritis sp. nov., isolated from scleractinian coral Porites lutea.</title>
        <authorList>
            <person name="Zhang G."/>
            <person name="Wei Q."/>
            <person name="Cai L."/>
        </authorList>
    </citation>
    <scope>NUCLEOTIDE SEQUENCE</scope>
    <source>
        <strain evidence="2">E7-10</strain>
    </source>
</reference>
<feature type="transmembrane region" description="Helical" evidence="1">
    <location>
        <begin position="168"/>
        <end position="197"/>
    </location>
</feature>
<dbReference type="Proteomes" id="UP001148313">
    <property type="component" value="Unassembled WGS sequence"/>
</dbReference>
<keyword evidence="1" id="KW-1133">Transmembrane helix</keyword>
<dbReference type="Pfam" id="PF09955">
    <property type="entry name" value="DUF2189"/>
    <property type="match status" value="1"/>
</dbReference>
<protein>
    <submittedName>
        <fullName evidence="2">DUF2189 domain-containing protein</fullName>
    </submittedName>
</protein>
<keyword evidence="1" id="KW-0472">Membrane</keyword>